<protein>
    <submittedName>
        <fullName evidence="2">Glycosyltransferase family 2 protein</fullName>
    </submittedName>
</protein>
<dbReference type="Pfam" id="PF00535">
    <property type="entry name" value="Glycos_transf_2"/>
    <property type="match status" value="1"/>
</dbReference>
<dbReference type="Gene3D" id="3.90.550.10">
    <property type="entry name" value="Spore Coat Polysaccharide Biosynthesis Protein SpsA, Chain A"/>
    <property type="match status" value="1"/>
</dbReference>
<comment type="caution">
    <text evidence="2">The sequence shown here is derived from an EMBL/GenBank/DDBJ whole genome shotgun (WGS) entry which is preliminary data.</text>
</comment>
<dbReference type="InterPro" id="IPR050256">
    <property type="entry name" value="Glycosyltransferase_2"/>
</dbReference>
<keyword evidence="2" id="KW-0808">Transferase</keyword>
<reference evidence="2 3" key="1">
    <citation type="submission" date="2019-09" db="EMBL/GenBank/DDBJ databases">
        <title>In-depth cultivation of the pig gut microbiome towards novel bacterial diversity and tailored functional studies.</title>
        <authorList>
            <person name="Wylensek D."/>
            <person name="Hitch T.C.A."/>
            <person name="Clavel T."/>
        </authorList>
    </citation>
    <scope>NUCLEOTIDE SEQUENCE [LARGE SCALE GENOMIC DNA]</scope>
    <source>
        <strain evidence="2 3">PG-178-WT-4</strain>
    </source>
</reference>
<organism evidence="2 3">
    <name type="scientific">Desulfovibrio porci</name>
    <dbReference type="NCBI Taxonomy" id="2605782"/>
    <lineage>
        <taxon>Bacteria</taxon>
        <taxon>Pseudomonadati</taxon>
        <taxon>Thermodesulfobacteriota</taxon>
        <taxon>Desulfovibrionia</taxon>
        <taxon>Desulfovibrionales</taxon>
        <taxon>Desulfovibrionaceae</taxon>
        <taxon>Desulfovibrio</taxon>
    </lineage>
</organism>
<proteinExistence type="predicted"/>
<name>A0A6L5XIV2_9BACT</name>
<accession>A0A6L5XIV2</accession>
<dbReference type="InterPro" id="IPR029044">
    <property type="entry name" value="Nucleotide-diphossugar_trans"/>
</dbReference>
<dbReference type="Proteomes" id="UP000477488">
    <property type="component" value="Unassembled WGS sequence"/>
</dbReference>
<keyword evidence="3" id="KW-1185">Reference proteome</keyword>
<sequence>MLASLVIPCYNEGDNVPLLVERLTSLQEQSSDLEFLIVDNGSTDGTSGLFIDAAASHKHIRTVRVEKNQGYGFGILCGLREARGRYLGWTHADLQTDPADIVRALSLLSAERRPERVFFKGLRQGRPLGDRIFTAGMGIFESVLFMCPLWDINAQPNLFHRNLFKSWKNPPHDFSLDLYALVAAHKMGYAVRRFPVEFTNRLHGHSSWNINWKAKLKFIRRTIDFSLKLRRRQHL</sequence>
<dbReference type="GO" id="GO:0016740">
    <property type="term" value="F:transferase activity"/>
    <property type="evidence" value="ECO:0007669"/>
    <property type="project" value="UniProtKB-KW"/>
</dbReference>
<dbReference type="PANTHER" id="PTHR48090">
    <property type="entry name" value="UNDECAPRENYL-PHOSPHATE 4-DEOXY-4-FORMAMIDO-L-ARABINOSE TRANSFERASE-RELATED"/>
    <property type="match status" value="1"/>
</dbReference>
<dbReference type="CDD" id="cd04179">
    <property type="entry name" value="DPM_DPG-synthase_like"/>
    <property type="match status" value="1"/>
</dbReference>
<evidence type="ECO:0000313" key="2">
    <source>
        <dbReference type="EMBL" id="MSS27116.1"/>
    </source>
</evidence>
<evidence type="ECO:0000313" key="3">
    <source>
        <dbReference type="Proteomes" id="UP000477488"/>
    </source>
</evidence>
<dbReference type="EMBL" id="VUMH01000002">
    <property type="protein sequence ID" value="MSS27116.1"/>
    <property type="molecule type" value="Genomic_DNA"/>
</dbReference>
<gene>
    <name evidence="2" type="ORF">FYJ44_03450</name>
</gene>
<dbReference type="InterPro" id="IPR001173">
    <property type="entry name" value="Glyco_trans_2-like"/>
</dbReference>
<dbReference type="AlphaFoldDB" id="A0A6L5XIV2"/>
<evidence type="ECO:0000259" key="1">
    <source>
        <dbReference type="Pfam" id="PF00535"/>
    </source>
</evidence>
<feature type="domain" description="Glycosyltransferase 2-like" evidence="1">
    <location>
        <begin position="4"/>
        <end position="111"/>
    </location>
</feature>
<dbReference type="PANTHER" id="PTHR48090:SF7">
    <property type="entry name" value="RFBJ PROTEIN"/>
    <property type="match status" value="1"/>
</dbReference>
<dbReference type="SUPFAM" id="SSF53448">
    <property type="entry name" value="Nucleotide-diphospho-sugar transferases"/>
    <property type="match status" value="1"/>
</dbReference>